<dbReference type="RefSeq" id="XP_018663001.1">
    <property type="nucleotide sequence ID" value="XM_018803628.1"/>
</dbReference>
<evidence type="ECO:0000313" key="2">
    <source>
        <dbReference type="Proteomes" id="UP000054821"/>
    </source>
</evidence>
<gene>
    <name evidence="1" type="ORF">TGAM01_v207309</name>
</gene>
<protein>
    <submittedName>
        <fullName evidence="1">Uncharacterized protein</fullName>
    </submittedName>
</protein>
<reference evidence="1 2" key="1">
    <citation type="journal article" date="2016" name="Genome Announc.">
        <title>Draft Whole-Genome Sequence of Trichoderma gamsii T6085, a Promising Biocontrol Agent of Fusarium Head Blight on Wheat.</title>
        <authorList>
            <person name="Baroncelli R."/>
            <person name="Zapparata A."/>
            <person name="Piaggeschi G."/>
            <person name="Sarrocco S."/>
            <person name="Vannacci G."/>
        </authorList>
    </citation>
    <scope>NUCLEOTIDE SEQUENCE [LARGE SCALE GENOMIC DNA]</scope>
    <source>
        <strain evidence="1 2">T6085</strain>
    </source>
</reference>
<proteinExistence type="predicted"/>
<sequence>MAKIVMNRSPSSFYTKNGDVLTKAALYRSETMTVEMTEKWIGLSEVPLKADWPYDFRQPPLIVDAPDKVPMHLNTYFANISRCEREILVRIEYDIDDKSIGCEESTGNLMNNVKDISSAAEWWQYALAFSSDNMTKELDMWKRSPGSADGAADGLFVWQHLEVANSPKHTNQGKIIIAGAPGSGKPLFRTTVVKCVVKGGVVTTSST</sequence>
<comment type="caution">
    <text evidence="1">The sequence shown here is derived from an EMBL/GenBank/DDBJ whole genome shotgun (WGS) entry which is preliminary data.</text>
</comment>
<dbReference type="GeneID" id="29983711"/>
<dbReference type="EMBL" id="JPDN02000026">
    <property type="protein sequence ID" value="PON23981.1"/>
    <property type="molecule type" value="Genomic_DNA"/>
</dbReference>
<accession>A0A2P4ZI68</accession>
<dbReference type="STRING" id="398673.A0A2P4ZI68"/>
<organism evidence="1 2">
    <name type="scientific">Trichoderma gamsii</name>
    <dbReference type="NCBI Taxonomy" id="398673"/>
    <lineage>
        <taxon>Eukaryota</taxon>
        <taxon>Fungi</taxon>
        <taxon>Dikarya</taxon>
        <taxon>Ascomycota</taxon>
        <taxon>Pezizomycotina</taxon>
        <taxon>Sordariomycetes</taxon>
        <taxon>Hypocreomycetidae</taxon>
        <taxon>Hypocreales</taxon>
        <taxon>Hypocreaceae</taxon>
        <taxon>Trichoderma</taxon>
    </lineage>
</organism>
<dbReference type="Proteomes" id="UP000054821">
    <property type="component" value="Unassembled WGS sequence"/>
</dbReference>
<dbReference type="AlphaFoldDB" id="A0A2P4ZI68"/>
<name>A0A2P4ZI68_9HYPO</name>
<keyword evidence="2" id="KW-1185">Reference proteome</keyword>
<evidence type="ECO:0000313" key="1">
    <source>
        <dbReference type="EMBL" id="PON23981.1"/>
    </source>
</evidence>